<gene>
    <name evidence="1" type="ORF">KPH14_009710</name>
</gene>
<protein>
    <submittedName>
        <fullName evidence="1">Uncharacterized protein</fullName>
    </submittedName>
</protein>
<comment type="caution">
    <text evidence="1">The sequence shown here is derived from an EMBL/GenBank/DDBJ whole genome shotgun (WGS) entry which is preliminary data.</text>
</comment>
<reference evidence="1" key="2">
    <citation type="journal article" date="2023" name="Commun. Biol.">
        <title>Intrasexual cuticular hydrocarbon dimorphism in a wasp sheds light on hydrocarbon biosynthesis genes in Hymenoptera.</title>
        <authorList>
            <person name="Moris V.C."/>
            <person name="Podsiadlowski L."/>
            <person name="Martin S."/>
            <person name="Oeyen J.P."/>
            <person name="Donath A."/>
            <person name="Petersen M."/>
            <person name="Wilbrandt J."/>
            <person name="Misof B."/>
            <person name="Liedtke D."/>
            <person name="Thamm M."/>
            <person name="Scheiner R."/>
            <person name="Schmitt T."/>
            <person name="Niehuis O."/>
        </authorList>
    </citation>
    <scope>NUCLEOTIDE SEQUENCE</scope>
    <source>
        <strain evidence="1">GBR_01_08_01A</strain>
    </source>
</reference>
<dbReference type="AlphaFoldDB" id="A0AAD9RQ31"/>
<keyword evidence="2" id="KW-1185">Reference proteome</keyword>
<accession>A0AAD9RQ31</accession>
<proteinExistence type="predicted"/>
<dbReference type="Proteomes" id="UP001258017">
    <property type="component" value="Unassembled WGS sequence"/>
</dbReference>
<reference evidence="1" key="1">
    <citation type="submission" date="2021-08" db="EMBL/GenBank/DDBJ databases">
        <authorList>
            <person name="Misof B."/>
            <person name="Oliver O."/>
            <person name="Podsiadlowski L."/>
            <person name="Donath A."/>
            <person name="Peters R."/>
            <person name="Mayer C."/>
            <person name="Rust J."/>
            <person name="Gunkel S."/>
            <person name="Lesny P."/>
            <person name="Martin S."/>
            <person name="Oeyen J.P."/>
            <person name="Petersen M."/>
            <person name="Panagiotis P."/>
            <person name="Wilbrandt J."/>
            <person name="Tanja T."/>
        </authorList>
    </citation>
    <scope>NUCLEOTIDE SEQUENCE</scope>
    <source>
        <strain evidence="1">GBR_01_08_01A</strain>
        <tissue evidence="1">Thorax + abdomen</tissue>
    </source>
</reference>
<dbReference type="EMBL" id="JAIFRP010000030">
    <property type="protein sequence ID" value="KAK2583812.1"/>
    <property type="molecule type" value="Genomic_DNA"/>
</dbReference>
<name>A0AAD9RQ31_9HYME</name>
<evidence type="ECO:0000313" key="1">
    <source>
        <dbReference type="EMBL" id="KAK2583812.1"/>
    </source>
</evidence>
<evidence type="ECO:0000313" key="2">
    <source>
        <dbReference type="Proteomes" id="UP001258017"/>
    </source>
</evidence>
<organism evidence="1 2">
    <name type="scientific">Odynerus spinipes</name>
    <dbReference type="NCBI Taxonomy" id="1348599"/>
    <lineage>
        <taxon>Eukaryota</taxon>
        <taxon>Metazoa</taxon>
        <taxon>Ecdysozoa</taxon>
        <taxon>Arthropoda</taxon>
        <taxon>Hexapoda</taxon>
        <taxon>Insecta</taxon>
        <taxon>Pterygota</taxon>
        <taxon>Neoptera</taxon>
        <taxon>Endopterygota</taxon>
        <taxon>Hymenoptera</taxon>
        <taxon>Apocrita</taxon>
        <taxon>Aculeata</taxon>
        <taxon>Vespoidea</taxon>
        <taxon>Vespidae</taxon>
        <taxon>Eumeninae</taxon>
        <taxon>Odynerus</taxon>
    </lineage>
</organism>
<sequence>MQRLNRLGLGIVKYCREFEGEHSTYLEPIFGKAIKDRETGGKQKKLAISGRESVPYVDRSPLVDYRR</sequence>